<evidence type="ECO:0000313" key="1">
    <source>
        <dbReference type="EMBL" id="KIY91444.1"/>
    </source>
</evidence>
<evidence type="ECO:0000313" key="2">
    <source>
        <dbReference type="Proteomes" id="UP000054498"/>
    </source>
</evidence>
<organism evidence="1 2">
    <name type="scientific">Monoraphidium neglectum</name>
    <dbReference type="NCBI Taxonomy" id="145388"/>
    <lineage>
        <taxon>Eukaryota</taxon>
        <taxon>Viridiplantae</taxon>
        <taxon>Chlorophyta</taxon>
        <taxon>core chlorophytes</taxon>
        <taxon>Chlorophyceae</taxon>
        <taxon>CS clade</taxon>
        <taxon>Sphaeropleales</taxon>
        <taxon>Selenastraceae</taxon>
        <taxon>Monoraphidium</taxon>
    </lineage>
</organism>
<accession>A0A0D2LHD4</accession>
<protein>
    <submittedName>
        <fullName evidence="1">Uncharacterized protein</fullName>
    </submittedName>
</protein>
<name>A0A0D2LHD4_9CHLO</name>
<gene>
    <name evidence="1" type="ORF">MNEG_16520</name>
</gene>
<dbReference type="Proteomes" id="UP000054498">
    <property type="component" value="Unassembled WGS sequence"/>
</dbReference>
<sequence length="114" mass="11290">MSPEVAALAAKLEAAFSGGSPAALVDVGAVLALVEGVFPDAVAKVKAGHRSDAAVAAARASISTATRAACQRLTRAALDAGAAPLRWAPGGAAAPVLPAFLDRVYDLSQGVGRR</sequence>
<dbReference type="KEGG" id="mng:MNEG_16520"/>
<reference evidence="1 2" key="1">
    <citation type="journal article" date="2013" name="BMC Genomics">
        <title>Reconstruction of the lipid metabolism for the microalga Monoraphidium neglectum from its genome sequence reveals characteristics suitable for biofuel production.</title>
        <authorList>
            <person name="Bogen C."/>
            <person name="Al-Dilaimi A."/>
            <person name="Albersmeier A."/>
            <person name="Wichmann J."/>
            <person name="Grundmann M."/>
            <person name="Rupp O."/>
            <person name="Lauersen K.J."/>
            <person name="Blifernez-Klassen O."/>
            <person name="Kalinowski J."/>
            <person name="Goesmann A."/>
            <person name="Mussgnug J.H."/>
            <person name="Kruse O."/>
        </authorList>
    </citation>
    <scope>NUCLEOTIDE SEQUENCE [LARGE SCALE GENOMIC DNA]</scope>
    <source>
        <strain evidence="1 2">SAG 48.87</strain>
    </source>
</reference>
<dbReference type="EMBL" id="KK106669">
    <property type="protein sequence ID" value="KIY91444.1"/>
    <property type="molecule type" value="Genomic_DNA"/>
</dbReference>
<dbReference type="GeneID" id="25734288"/>
<dbReference type="RefSeq" id="XP_013890464.1">
    <property type="nucleotide sequence ID" value="XM_014035010.1"/>
</dbReference>
<proteinExistence type="predicted"/>
<keyword evidence="2" id="KW-1185">Reference proteome</keyword>
<dbReference type="AlphaFoldDB" id="A0A0D2LHD4"/>